<dbReference type="GO" id="GO:0006633">
    <property type="term" value="P:fatty acid biosynthetic process"/>
    <property type="evidence" value="ECO:0007669"/>
    <property type="project" value="TreeGrafter"/>
</dbReference>
<dbReference type="PANTHER" id="PTHR42760">
    <property type="entry name" value="SHORT-CHAIN DEHYDROGENASES/REDUCTASES FAMILY MEMBER"/>
    <property type="match status" value="1"/>
</dbReference>
<dbReference type="GO" id="GO:0016616">
    <property type="term" value="F:oxidoreductase activity, acting on the CH-OH group of donors, NAD or NADP as acceptor"/>
    <property type="evidence" value="ECO:0007669"/>
    <property type="project" value="TreeGrafter"/>
</dbReference>
<dbReference type="EMBL" id="ATMT01000016">
    <property type="protein sequence ID" value="EPY08332.1"/>
    <property type="molecule type" value="Genomic_DNA"/>
</dbReference>
<sequence>MTMTMKLTGKTAIITGGASGIGLAAVHLFLEAEANVVIADFNETAGQQVIDELASEQRDRALFVKTNVADEESVRQLMEQTVATFSGIDILINNAGITRDAMLLKMTPEQWQDVINVNLNGVFLCTRLAAPYMAAQGKGKIINTSSIVGVQGNIGQTNYAATKAGVIGMTRTWARELGYKGICVNAVAPGFIATEMVAKMPDKIIDSMREKVPLRRLGRPDEVAQAYLFLASDAADYINGTVLEVNGGLSI</sequence>
<dbReference type="eggNOG" id="COG1028">
    <property type="taxonomic scope" value="Bacteria"/>
</dbReference>
<dbReference type="NCBIfam" id="NF005559">
    <property type="entry name" value="PRK07231.1"/>
    <property type="match status" value="1"/>
</dbReference>
<accession>S9SRI6</accession>
<dbReference type="AlphaFoldDB" id="S9SRI6"/>
<proteinExistence type="inferred from homology"/>
<evidence type="ECO:0000256" key="3">
    <source>
        <dbReference type="ARBA" id="ARBA00023002"/>
    </source>
</evidence>
<keyword evidence="3" id="KW-0560">Oxidoreductase</keyword>
<comment type="similarity">
    <text evidence="1">Belongs to the short-chain dehydrogenases/reductases (SDR) family.</text>
</comment>
<reference evidence="5 6" key="1">
    <citation type="submission" date="2013-05" db="EMBL/GenBank/DDBJ databases">
        <authorList>
            <person name="Strain E.A."/>
            <person name="Brown E."/>
            <person name="Allard M.W."/>
            <person name="Luo Y.L."/>
        </authorList>
    </citation>
    <scope>NUCLEOTIDE SEQUENCE [LARGE SCALE GENOMIC DNA]</scope>
    <source>
        <strain evidence="5 6">TS-15</strain>
    </source>
</reference>
<evidence type="ECO:0000313" key="5">
    <source>
        <dbReference type="EMBL" id="EPY08332.1"/>
    </source>
</evidence>
<name>S9SRI6_PAEAL</name>
<comment type="caution">
    <text evidence="5">The sequence shown here is derived from an EMBL/GenBank/DDBJ whole genome shotgun (WGS) entry which is preliminary data.</text>
</comment>
<evidence type="ECO:0000256" key="1">
    <source>
        <dbReference type="ARBA" id="ARBA00006484"/>
    </source>
</evidence>
<feature type="domain" description="Ketoreductase" evidence="4">
    <location>
        <begin position="10"/>
        <end position="190"/>
    </location>
</feature>
<dbReference type="Pfam" id="PF13561">
    <property type="entry name" value="adh_short_C2"/>
    <property type="match status" value="1"/>
</dbReference>
<evidence type="ECO:0000256" key="2">
    <source>
        <dbReference type="ARBA" id="ARBA00022857"/>
    </source>
</evidence>
<dbReference type="Gene3D" id="3.40.50.720">
    <property type="entry name" value="NAD(P)-binding Rossmann-like Domain"/>
    <property type="match status" value="1"/>
</dbReference>
<evidence type="ECO:0000259" key="4">
    <source>
        <dbReference type="SMART" id="SM00822"/>
    </source>
</evidence>
<dbReference type="Proteomes" id="UP000015344">
    <property type="component" value="Unassembled WGS sequence"/>
</dbReference>
<dbReference type="PRINTS" id="PR00081">
    <property type="entry name" value="GDHRDH"/>
</dbReference>
<dbReference type="InterPro" id="IPR057326">
    <property type="entry name" value="KR_dom"/>
</dbReference>
<dbReference type="PATRIC" id="fig|1117108.3.peg.1097"/>
<dbReference type="GO" id="GO:0048038">
    <property type="term" value="F:quinone binding"/>
    <property type="evidence" value="ECO:0007669"/>
    <property type="project" value="TreeGrafter"/>
</dbReference>
<dbReference type="PROSITE" id="PS00061">
    <property type="entry name" value="ADH_SHORT"/>
    <property type="match status" value="1"/>
</dbReference>
<dbReference type="SMART" id="SM00822">
    <property type="entry name" value="PKS_KR"/>
    <property type="match status" value="1"/>
</dbReference>
<gene>
    <name evidence="5" type="ORF">PAALTS15_05233</name>
</gene>
<dbReference type="InterPro" id="IPR002347">
    <property type="entry name" value="SDR_fam"/>
</dbReference>
<dbReference type="CDD" id="cd05333">
    <property type="entry name" value="BKR_SDR_c"/>
    <property type="match status" value="1"/>
</dbReference>
<dbReference type="NCBIfam" id="NF004198">
    <property type="entry name" value="PRK05653.1-3"/>
    <property type="match status" value="1"/>
</dbReference>
<evidence type="ECO:0000313" key="6">
    <source>
        <dbReference type="Proteomes" id="UP000015344"/>
    </source>
</evidence>
<dbReference type="InterPro" id="IPR036291">
    <property type="entry name" value="NAD(P)-bd_dom_sf"/>
</dbReference>
<protein>
    <submittedName>
        <fullName evidence="5">3-oxoacyl-(Acyl-carrier-protein) reductase</fullName>
    </submittedName>
</protein>
<dbReference type="FunFam" id="3.40.50.720:FF:000115">
    <property type="entry name" value="3-oxoacyl-[acyl-carrier-protein] reductase FabG"/>
    <property type="match status" value="1"/>
</dbReference>
<dbReference type="NCBIfam" id="NF009466">
    <property type="entry name" value="PRK12826.1-2"/>
    <property type="match status" value="1"/>
</dbReference>
<organism evidence="5 6">
    <name type="scientific">Paenibacillus alvei TS-15</name>
    <dbReference type="NCBI Taxonomy" id="1117108"/>
    <lineage>
        <taxon>Bacteria</taxon>
        <taxon>Bacillati</taxon>
        <taxon>Bacillota</taxon>
        <taxon>Bacilli</taxon>
        <taxon>Bacillales</taxon>
        <taxon>Paenibacillaceae</taxon>
        <taxon>Paenibacillus</taxon>
    </lineage>
</organism>
<dbReference type="SUPFAM" id="SSF51735">
    <property type="entry name" value="NAD(P)-binding Rossmann-fold domains"/>
    <property type="match status" value="1"/>
</dbReference>
<dbReference type="InterPro" id="IPR020904">
    <property type="entry name" value="Sc_DH/Rdtase_CS"/>
</dbReference>
<dbReference type="PANTHER" id="PTHR42760:SF133">
    <property type="entry name" value="3-OXOACYL-[ACYL-CARRIER-PROTEIN] REDUCTASE"/>
    <property type="match status" value="1"/>
</dbReference>
<dbReference type="PRINTS" id="PR00080">
    <property type="entry name" value="SDRFAMILY"/>
</dbReference>
<keyword evidence="2" id="KW-0521">NADP</keyword>